<gene>
    <name evidence="3" type="ORF">Dthio_PD2262</name>
</gene>
<dbReference type="OrthoDB" id="5472312at2"/>
<evidence type="ECO:0000313" key="4">
    <source>
        <dbReference type="Proteomes" id="UP000005496"/>
    </source>
</evidence>
<dbReference type="Pfam" id="PF13248">
    <property type="entry name" value="Zn_ribbon_3"/>
    <property type="match status" value="1"/>
</dbReference>
<evidence type="ECO:0000259" key="2">
    <source>
        <dbReference type="Pfam" id="PF13248"/>
    </source>
</evidence>
<feature type="transmembrane region" description="Helical" evidence="1">
    <location>
        <begin position="28"/>
        <end position="46"/>
    </location>
</feature>
<feature type="transmembrane region" description="Helical" evidence="1">
    <location>
        <begin position="121"/>
        <end position="139"/>
    </location>
</feature>
<keyword evidence="1" id="KW-0812">Transmembrane</keyword>
<keyword evidence="4" id="KW-1185">Reference proteome</keyword>
<evidence type="ECO:0000313" key="3">
    <source>
        <dbReference type="EMBL" id="EFI34871.1"/>
    </source>
</evidence>
<comment type="caution">
    <text evidence="3">The sequence shown here is derived from an EMBL/GenBank/DDBJ whole genome shotgun (WGS) entry which is preliminary data.</text>
</comment>
<name>D6SQ45_9BACT</name>
<keyword evidence="1" id="KW-1133">Transmembrane helix</keyword>
<dbReference type="Proteomes" id="UP000005496">
    <property type="component" value="Unassembled WGS sequence"/>
</dbReference>
<reference evidence="3" key="1">
    <citation type="submission" date="2010-05" db="EMBL/GenBank/DDBJ databases">
        <title>The draft genome of Desulfonatronospira thiodismutans ASO3-1.</title>
        <authorList>
            <consortium name="US DOE Joint Genome Institute (JGI-PGF)"/>
            <person name="Lucas S."/>
            <person name="Copeland A."/>
            <person name="Lapidus A."/>
            <person name="Cheng J.-F."/>
            <person name="Bruce D."/>
            <person name="Goodwin L."/>
            <person name="Pitluck S."/>
            <person name="Chertkov O."/>
            <person name="Brettin T."/>
            <person name="Detter J.C."/>
            <person name="Han C."/>
            <person name="Land M.L."/>
            <person name="Hauser L."/>
            <person name="Kyrpides N."/>
            <person name="Mikhailova N."/>
            <person name="Muyzer G."/>
            <person name="Woyke T."/>
        </authorList>
    </citation>
    <scope>NUCLEOTIDE SEQUENCE [LARGE SCALE GENOMIC DNA]</scope>
    <source>
        <strain evidence="3">ASO3-1</strain>
    </source>
</reference>
<dbReference type="AlphaFoldDB" id="D6SQ45"/>
<feature type="domain" description="Putative zinc-ribbon" evidence="2">
    <location>
        <begin position="64"/>
        <end position="85"/>
    </location>
</feature>
<organism evidence="3 4">
    <name type="scientific">Desulfonatronospira thiodismutans ASO3-1</name>
    <dbReference type="NCBI Taxonomy" id="555779"/>
    <lineage>
        <taxon>Bacteria</taxon>
        <taxon>Pseudomonadati</taxon>
        <taxon>Thermodesulfobacteriota</taxon>
        <taxon>Desulfovibrionia</taxon>
        <taxon>Desulfovibrionales</taxon>
        <taxon>Desulfonatronovibrionaceae</taxon>
        <taxon>Desulfonatronospira</taxon>
    </lineage>
</organism>
<accession>D6SQ45</accession>
<dbReference type="eggNOG" id="ENOG50313Y7">
    <property type="taxonomic scope" value="Bacteria"/>
</dbReference>
<proteinExistence type="predicted"/>
<dbReference type="EMBL" id="ACJN02000002">
    <property type="protein sequence ID" value="EFI34871.1"/>
    <property type="molecule type" value="Genomic_DNA"/>
</dbReference>
<dbReference type="InterPro" id="IPR059113">
    <property type="entry name" value="Znf_ribbon"/>
</dbReference>
<sequence length="144" mass="15697">MDFFATWLLVGLISAIIAARKGHSGCGWFGLGILLGPFGLIMALLAPKNPENVRKIASAGHKWKKCPYCAEKIRAEARKCRYCGEAFGSGEGEKIVSAAYAGTGLEKVLEEIRYRLLDTNLGAFIVYFIIAAIIVFYIFGSGKE</sequence>
<dbReference type="RefSeq" id="WP_008870185.1">
    <property type="nucleotide sequence ID" value="NZ_ACJN02000002.1"/>
</dbReference>
<keyword evidence="1" id="KW-0472">Membrane</keyword>
<protein>
    <submittedName>
        <fullName evidence="3">Uncharacterized protein family UPF0547</fullName>
    </submittedName>
</protein>
<evidence type="ECO:0000256" key="1">
    <source>
        <dbReference type="SAM" id="Phobius"/>
    </source>
</evidence>